<feature type="compositionally biased region" description="Basic and acidic residues" evidence="1">
    <location>
        <begin position="166"/>
        <end position="181"/>
    </location>
</feature>
<sequence length="298" mass="32728">MAEKSSSYNPFKTRGKPPPTSEPSNSSDAKPSATSNDNKSNPDPDPDANSSAPLNPDSGSKRMSMHFKRWYKKHKGSSSAADTQPEASSNQKTLKKTIKKRSPSPLKSYPWNPDVDDACRQKPALAKPHHGLHDNIRKATDPAQTLKDLEEHERISRPASPIGRTVKFEDQATEEENRGRPEGTSNLNYARKQTPYPTSRGSACPGNGSNITISMAEYEGLKDYKEHKGRAETSTVTAAAFMFTLSQALRDQLPPSFSIGTLRGIDTVLYEIAYGHTTLSSMVESLEGDYGQDVIRES</sequence>
<feature type="compositionally biased region" description="Polar residues" evidence="1">
    <location>
        <begin position="77"/>
        <end position="92"/>
    </location>
</feature>
<dbReference type="Proteomes" id="UP000298138">
    <property type="component" value="Unassembled WGS sequence"/>
</dbReference>
<feature type="compositionally biased region" description="Polar residues" evidence="1">
    <location>
        <begin position="22"/>
        <end position="34"/>
    </location>
</feature>
<feature type="compositionally biased region" description="Polar residues" evidence="1">
    <location>
        <begin position="195"/>
        <end position="208"/>
    </location>
</feature>
<evidence type="ECO:0000313" key="3">
    <source>
        <dbReference type="Proteomes" id="UP000298138"/>
    </source>
</evidence>
<accession>A0A4S2MMD9</accession>
<feature type="region of interest" description="Disordered" evidence="1">
    <location>
        <begin position="1"/>
        <end position="115"/>
    </location>
</feature>
<feature type="compositionally biased region" description="Polar residues" evidence="1">
    <location>
        <begin position="1"/>
        <end position="10"/>
    </location>
</feature>
<organism evidence="2 3">
    <name type="scientific">Ascodesmis nigricans</name>
    <dbReference type="NCBI Taxonomy" id="341454"/>
    <lineage>
        <taxon>Eukaryota</taxon>
        <taxon>Fungi</taxon>
        <taxon>Dikarya</taxon>
        <taxon>Ascomycota</taxon>
        <taxon>Pezizomycotina</taxon>
        <taxon>Pezizomycetes</taxon>
        <taxon>Pezizales</taxon>
        <taxon>Ascodesmidaceae</taxon>
        <taxon>Ascodesmis</taxon>
    </lineage>
</organism>
<evidence type="ECO:0000313" key="2">
    <source>
        <dbReference type="EMBL" id="TGZ76319.1"/>
    </source>
</evidence>
<name>A0A4S2MMD9_9PEZI</name>
<feature type="compositionally biased region" description="Low complexity" evidence="1">
    <location>
        <begin position="35"/>
        <end position="53"/>
    </location>
</feature>
<keyword evidence="3" id="KW-1185">Reference proteome</keyword>
<dbReference type="AlphaFoldDB" id="A0A4S2MMD9"/>
<proteinExistence type="predicted"/>
<dbReference type="InParanoid" id="A0A4S2MMD9"/>
<feature type="region of interest" description="Disordered" evidence="1">
    <location>
        <begin position="147"/>
        <end position="208"/>
    </location>
</feature>
<feature type="compositionally biased region" description="Basic and acidic residues" evidence="1">
    <location>
        <begin position="147"/>
        <end position="156"/>
    </location>
</feature>
<gene>
    <name evidence="2" type="ORF">EX30DRAFT_367487</name>
</gene>
<feature type="compositionally biased region" description="Basic residues" evidence="1">
    <location>
        <begin position="93"/>
        <end position="102"/>
    </location>
</feature>
<dbReference type="EMBL" id="ML220185">
    <property type="protein sequence ID" value="TGZ76319.1"/>
    <property type="molecule type" value="Genomic_DNA"/>
</dbReference>
<protein>
    <submittedName>
        <fullName evidence="2">Uncharacterized protein</fullName>
    </submittedName>
</protein>
<reference evidence="2 3" key="1">
    <citation type="submission" date="2019-04" db="EMBL/GenBank/DDBJ databases">
        <title>Comparative genomics and transcriptomics to analyze fruiting body development in filamentous ascomycetes.</title>
        <authorList>
            <consortium name="DOE Joint Genome Institute"/>
            <person name="Lutkenhaus R."/>
            <person name="Traeger S."/>
            <person name="Breuer J."/>
            <person name="Kuo A."/>
            <person name="Lipzen A."/>
            <person name="Pangilinan J."/>
            <person name="Dilworth D."/>
            <person name="Sandor L."/>
            <person name="Poggeler S."/>
            <person name="Barry K."/>
            <person name="Grigoriev I.V."/>
            <person name="Nowrousian M."/>
        </authorList>
    </citation>
    <scope>NUCLEOTIDE SEQUENCE [LARGE SCALE GENOMIC DNA]</scope>
    <source>
        <strain evidence="2 3">CBS 389.68</strain>
    </source>
</reference>
<evidence type="ECO:0000256" key="1">
    <source>
        <dbReference type="SAM" id="MobiDB-lite"/>
    </source>
</evidence>
<feature type="compositionally biased region" description="Basic residues" evidence="1">
    <location>
        <begin position="63"/>
        <end position="76"/>
    </location>
</feature>